<dbReference type="EMBL" id="JASXSX010000001">
    <property type="protein sequence ID" value="MDT3767585.1"/>
    <property type="molecule type" value="Genomic_DNA"/>
</dbReference>
<comment type="caution">
    <text evidence="1">The sequence shown here is derived from an EMBL/GenBank/DDBJ whole genome shotgun (WGS) entry which is preliminary data.</text>
</comment>
<dbReference type="RefSeq" id="WP_313273265.1">
    <property type="nucleotide sequence ID" value="NZ_JASXSX010000001.1"/>
</dbReference>
<sequence>MAKPILTGSMFTFLSPQGAPSLMRTRTPLQASSTWERAVVFLPMSLKVVRKRRSSFKWLTLHCFSAQKAFEVEQIDSRTAVPGEHLHGLGHLDQQNLLIDLAGGAGAALDVVRSDGQVQQSPTPSRVWDFAEMRIG</sequence>
<evidence type="ECO:0000313" key="2">
    <source>
        <dbReference type="Proteomes" id="UP001247542"/>
    </source>
</evidence>
<accession>A0ABU3IEB5</accession>
<proteinExistence type="predicted"/>
<gene>
    <name evidence="1" type="ORF">QS713_05850</name>
</gene>
<name>A0ABU3IEB5_9ACTO</name>
<organism evidence="1 2">
    <name type="scientific">Gleimia hominis</name>
    <dbReference type="NCBI Taxonomy" id="595468"/>
    <lineage>
        <taxon>Bacteria</taxon>
        <taxon>Bacillati</taxon>
        <taxon>Actinomycetota</taxon>
        <taxon>Actinomycetes</taxon>
        <taxon>Actinomycetales</taxon>
        <taxon>Actinomycetaceae</taxon>
        <taxon>Gleimia</taxon>
    </lineage>
</organism>
<dbReference type="Proteomes" id="UP001247542">
    <property type="component" value="Unassembled WGS sequence"/>
</dbReference>
<evidence type="ECO:0000313" key="1">
    <source>
        <dbReference type="EMBL" id="MDT3767585.1"/>
    </source>
</evidence>
<reference evidence="1 2" key="1">
    <citation type="submission" date="2023-06" db="EMBL/GenBank/DDBJ databases">
        <title>Draft genome sequence of Gleimia hominis type strain CCUG 57540T.</title>
        <authorList>
            <person name="Salva-Serra F."/>
            <person name="Cardew S."/>
            <person name="Jensie Markopoulos S."/>
            <person name="Ohlen M."/>
            <person name="Inganas E."/>
            <person name="Svensson-Stadler L."/>
            <person name="Moore E.R.B."/>
        </authorList>
    </citation>
    <scope>NUCLEOTIDE SEQUENCE [LARGE SCALE GENOMIC DNA]</scope>
    <source>
        <strain evidence="1 2">CCUG 57540</strain>
    </source>
</reference>
<keyword evidence="2" id="KW-1185">Reference proteome</keyword>
<protein>
    <submittedName>
        <fullName evidence="1">Uncharacterized protein</fullName>
    </submittedName>
</protein>